<keyword evidence="1 2" id="KW-0238">DNA-binding</keyword>
<dbReference type="Proteomes" id="UP001275932">
    <property type="component" value="Unassembled WGS sequence"/>
</dbReference>
<gene>
    <name evidence="3" type="ORF">MOX91_07595</name>
</gene>
<dbReference type="PANTHER" id="PTHR33449:SF1">
    <property type="entry name" value="NUCLEOID-ASSOCIATED PROTEIN YBAB"/>
    <property type="match status" value="1"/>
</dbReference>
<evidence type="ECO:0000256" key="2">
    <source>
        <dbReference type="HAMAP-Rule" id="MF_00274"/>
    </source>
</evidence>
<evidence type="ECO:0000313" key="3">
    <source>
        <dbReference type="EMBL" id="MDX8416035.1"/>
    </source>
</evidence>
<comment type="similarity">
    <text evidence="2">Belongs to the YbaB/EbfC family.</text>
</comment>
<dbReference type="InterPro" id="IPR036894">
    <property type="entry name" value="YbaB-like_sf"/>
</dbReference>
<dbReference type="HAMAP" id="MF_00274">
    <property type="entry name" value="DNA_YbaB_EbfC"/>
    <property type="match status" value="1"/>
</dbReference>
<protein>
    <recommendedName>
        <fullName evidence="2">Nucleoid-associated protein MOX91_07595</fullName>
    </recommendedName>
</protein>
<comment type="caution">
    <text evidence="3">The sequence shown here is derived from an EMBL/GenBank/DDBJ whole genome shotgun (WGS) entry which is preliminary data.</text>
</comment>
<dbReference type="NCBIfam" id="TIGR00103">
    <property type="entry name" value="DNA_YbaB_EbfC"/>
    <property type="match status" value="1"/>
</dbReference>
<dbReference type="SUPFAM" id="SSF82607">
    <property type="entry name" value="YbaB-like"/>
    <property type="match status" value="1"/>
</dbReference>
<sequence length="89" mass="9143">MQKAMEAVQADLSAKEIEVSSGGGAVKVVVDGHGAVKSLKLDGEFLKEGAEVVESAILEAINEACAKAKSESEAEMSKITGGFSMPGLF</sequence>
<dbReference type="PIRSF" id="PIRSF004555">
    <property type="entry name" value="UCP004555"/>
    <property type="match status" value="1"/>
</dbReference>
<dbReference type="EMBL" id="JALBUT010000008">
    <property type="protein sequence ID" value="MDX8416035.1"/>
    <property type="molecule type" value="Genomic_DNA"/>
</dbReference>
<dbReference type="Pfam" id="PF02575">
    <property type="entry name" value="YbaB_DNA_bd"/>
    <property type="match status" value="1"/>
</dbReference>
<proteinExistence type="inferred from homology"/>
<organism evidence="3 4">
    <name type="scientific">Intestinicryptomonas porci</name>
    <dbReference type="NCBI Taxonomy" id="2926320"/>
    <lineage>
        <taxon>Bacteria</taxon>
        <taxon>Pseudomonadati</taxon>
        <taxon>Verrucomicrobiota</taxon>
        <taxon>Opitutia</taxon>
        <taxon>Opitutales</taxon>
        <taxon>Intestinicryptomonaceae</taxon>
        <taxon>Intestinicryptomonas</taxon>
    </lineage>
</organism>
<reference evidence="3 4" key="1">
    <citation type="submission" date="2022-03" db="EMBL/GenBank/DDBJ databases">
        <title>Novel taxa within the pig intestine.</title>
        <authorList>
            <person name="Wylensek D."/>
            <person name="Bishof K."/>
            <person name="Afrizal A."/>
            <person name="Clavel T."/>
        </authorList>
    </citation>
    <scope>NUCLEOTIDE SEQUENCE [LARGE SCALE GENOMIC DNA]</scope>
    <source>
        <strain evidence="3 4">CLA-KB-P66</strain>
    </source>
</reference>
<dbReference type="PANTHER" id="PTHR33449">
    <property type="entry name" value="NUCLEOID-ASSOCIATED PROTEIN YBAB"/>
    <property type="match status" value="1"/>
</dbReference>
<comment type="subcellular location">
    <subcellularLocation>
        <location evidence="2">Cytoplasm</location>
        <location evidence="2">Nucleoid</location>
    </subcellularLocation>
</comment>
<comment type="subunit">
    <text evidence="2">Homodimer.</text>
</comment>
<comment type="function">
    <text evidence="2">Binds to DNA and alters its conformation. May be involved in regulation of gene expression, nucleoid organization and DNA protection.</text>
</comment>
<accession>A0ABU4WKE5</accession>
<evidence type="ECO:0000256" key="1">
    <source>
        <dbReference type="ARBA" id="ARBA00023125"/>
    </source>
</evidence>
<name>A0ABU4WKE5_9BACT</name>
<dbReference type="InterPro" id="IPR004401">
    <property type="entry name" value="YbaB/EbfC"/>
</dbReference>
<evidence type="ECO:0000313" key="4">
    <source>
        <dbReference type="Proteomes" id="UP001275932"/>
    </source>
</evidence>
<keyword evidence="4" id="KW-1185">Reference proteome</keyword>
<dbReference type="Gene3D" id="3.30.1310.10">
    <property type="entry name" value="Nucleoid-associated protein YbaB-like domain"/>
    <property type="match status" value="1"/>
</dbReference>
<keyword evidence="2" id="KW-0963">Cytoplasm</keyword>